<keyword evidence="4" id="KW-0816">Tricarboxylic acid cycle</keyword>
<keyword evidence="5" id="KW-0456">Lyase</keyword>
<accession>W9VWI8</accession>
<dbReference type="InterPro" id="IPR020557">
    <property type="entry name" value="Fumarate_lyase_CS"/>
</dbReference>
<organism evidence="9 10">
    <name type="scientific">Imhoffiella purpurea</name>
    <dbReference type="NCBI Taxonomy" id="1249627"/>
    <lineage>
        <taxon>Bacteria</taxon>
        <taxon>Pseudomonadati</taxon>
        <taxon>Pseudomonadota</taxon>
        <taxon>Gammaproteobacteria</taxon>
        <taxon>Chromatiales</taxon>
        <taxon>Chromatiaceae</taxon>
        <taxon>Imhoffiella</taxon>
    </lineage>
</organism>
<dbReference type="Gene3D" id="1.20.200.10">
    <property type="entry name" value="Fumarase/aspartase (Central domain)"/>
    <property type="match status" value="1"/>
</dbReference>
<dbReference type="EMBL" id="AONC01000036">
    <property type="protein sequence ID" value="EXJ14800.1"/>
    <property type="molecule type" value="Genomic_DNA"/>
</dbReference>
<feature type="compositionally biased region" description="Basic and acidic residues" evidence="6">
    <location>
        <begin position="8"/>
        <end position="17"/>
    </location>
</feature>
<dbReference type="InterPro" id="IPR022761">
    <property type="entry name" value="Fumarate_lyase_N"/>
</dbReference>
<dbReference type="InterPro" id="IPR000362">
    <property type="entry name" value="Fumarate_lyase_fam"/>
</dbReference>
<dbReference type="Gene3D" id="1.10.275.10">
    <property type="entry name" value="Fumarase/aspartase (N-terminal domain)"/>
    <property type="match status" value="1"/>
</dbReference>
<dbReference type="InterPro" id="IPR024083">
    <property type="entry name" value="Fumarase/histidase_N"/>
</dbReference>
<dbReference type="PRINTS" id="PR00145">
    <property type="entry name" value="ARGSUCLYASE"/>
</dbReference>
<dbReference type="GO" id="GO:0004333">
    <property type="term" value="F:fumarate hydratase activity"/>
    <property type="evidence" value="ECO:0007669"/>
    <property type="project" value="UniProtKB-EC"/>
</dbReference>
<dbReference type="InterPro" id="IPR008948">
    <property type="entry name" value="L-Aspartase-like"/>
</dbReference>
<comment type="similarity">
    <text evidence="1">Belongs to the class-II fumarase/aspartase family. Fumarase subfamily.</text>
</comment>
<feature type="region of interest" description="Disordered" evidence="6">
    <location>
        <begin position="1"/>
        <end position="22"/>
    </location>
</feature>
<dbReference type="eggNOG" id="COG0114">
    <property type="taxonomic scope" value="Bacteria"/>
</dbReference>
<dbReference type="InterPro" id="IPR018951">
    <property type="entry name" value="Fumarase_C_C"/>
</dbReference>
<dbReference type="AlphaFoldDB" id="W9VWI8"/>
<name>W9VWI8_9GAMM</name>
<comment type="caution">
    <text evidence="9">The sequence shown here is derived from an EMBL/GenBank/DDBJ whole genome shotgun (WGS) entry which is preliminary data.</text>
</comment>
<evidence type="ECO:0000313" key="9">
    <source>
        <dbReference type="EMBL" id="EXJ14800.1"/>
    </source>
</evidence>
<dbReference type="GO" id="GO:0006106">
    <property type="term" value="P:fumarate metabolic process"/>
    <property type="evidence" value="ECO:0007669"/>
    <property type="project" value="InterPro"/>
</dbReference>
<dbReference type="STRING" id="1249627.D779_2169"/>
<dbReference type="FunFam" id="1.20.200.10:FF:000001">
    <property type="entry name" value="Fumarate hydratase, mitochondrial"/>
    <property type="match status" value="1"/>
</dbReference>
<sequence length="458" mass="49013">MRIGTEMKSPDPAKNEQEPLYGEQTRLAVRNFRIGGRPLPGAFIRALGAIKATAARVNGALGVLDPDLAEAIAEAGDAIAEGRHPDQFPVDVYQTGSGTSSNMNANEVIAELACRRLGRPVHPNDHVNRGQSSNDVIPTAIHLSSALALRELVERLAALQEAIETRAQALESVVKTGRTHLMDAVPVTFGQELSGWAAQIAADIERLDDVERRLLRLAQGGTAVGSGLNTHPEFAERFAARLAERTGLDFRPAPDAFAAISAQDTAVELSGQLRVTATSLLKIATDLRWMNSGPVAGLGEIRLPELQPGSSIMPGKVNPVIPEAVSMACTQVVGLDAAIALAGQDTRFQLATMLPLIASDLLEQIHLLCGSAEALETQAIARFEVDTETLGQRARSNAMLATALTPRIGYDRAVEIARAANAQNREVIAVAREMTELSDPELEALLDPRRMTHGKDER</sequence>
<keyword evidence="3" id="KW-0963">Cytoplasm</keyword>
<evidence type="ECO:0000256" key="5">
    <source>
        <dbReference type="ARBA" id="ARBA00023239"/>
    </source>
</evidence>
<evidence type="ECO:0000256" key="3">
    <source>
        <dbReference type="ARBA" id="ARBA00022490"/>
    </source>
</evidence>
<dbReference type="PRINTS" id="PR00149">
    <property type="entry name" value="FUMRATELYASE"/>
</dbReference>
<reference evidence="9 10" key="1">
    <citation type="submission" date="2012-11" db="EMBL/GenBank/DDBJ databases">
        <title>Genome assembly of Thiorhodococcus sp. AK35.</title>
        <authorList>
            <person name="Nupur N."/>
            <person name="Khatri I."/>
            <person name="Subramanian S."/>
            <person name="Pinnaka A."/>
        </authorList>
    </citation>
    <scope>NUCLEOTIDE SEQUENCE [LARGE SCALE GENOMIC DNA]</scope>
    <source>
        <strain evidence="9 10">AK35</strain>
    </source>
</reference>
<dbReference type="GO" id="GO:0006099">
    <property type="term" value="P:tricarboxylic acid cycle"/>
    <property type="evidence" value="ECO:0007669"/>
    <property type="project" value="UniProtKB-KW"/>
</dbReference>
<evidence type="ECO:0000256" key="6">
    <source>
        <dbReference type="SAM" id="MobiDB-lite"/>
    </source>
</evidence>
<dbReference type="Gene3D" id="1.10.40.30">
    <property type="entry name" value="Fumarase/aspartase (C-terminal domain)"/>
    <property type="match status" value="1"/>
</dbReference>
<protein>
    <recommendedName>
        <fullName evidence="2">fumarate hydratase</fullName>
        <ecNumber evidence="2">4.2.1.2</ecNumber>
    </recommendedName>
</protein>
<evidence type="ECO:0000256" key="4">
    <source>
        <dbReference type="ARBA" id="ARBA00022532"/>
    </source>
</evidence>
<dbReference type="Pfam" id="PF00206">
    <property type="entry name" value="Lyase_1"/>
    <property type="match status" value="1"/>
</dbReference>
<dbReference type="InterPro" id="IPR005677">
    <property type="entry name" value="Fum_hydII"/>
</dbReference>
<proteinExistence type="inferred from homology"/>
<evidence type="ECO:0000313" key="10">
    <source>
        <dbReference type="Proteomes" id="UP000019460"/>
    </source>
</evidence>
<dbReference type="PANTHER" id="PTHR11444">
    <property type="entry name" value="ASPARTATEAMMONIA/ARGININOSUCCINATE/ADENYLOSUCCINATE LYASE"/>
    <property type="match status" value="1"/>
</dbReference>
<evidence type="ECO:0000256" key="2">
    <source>
        <dbReference type="ARBA" id="ARBA00012921"/>
    </source>
</evidence>
<dbReference type="PANTHER" id="PTHR11444:SF22">
    <property type="entry name" value="FUMARATE HYDRATASE CLASS II"/>
    <property type="match status" value="1"/>
</dbReference>
<dbReference type="Pfam" id="PF10415">
    <property type="entry name" value="FumaraseC_C"/>
    <property type="match status" value="1"/>
</dbReference>
<dbReference type="Proteomes" id="UP000019460">
    <property type="component" value="Unassembled WGS sequence"/>
</dbReference>
<feature type="domain" description="Fumarase C C-terminal" evidence="8">
    <location>
        <begin position="400"/>
        <end position="453"/>
    </location>
</feature>
<evidence type="ECO:0000256" key="1">
    <source>
        <dbReference type="ARBA" id="ARBA00009084"/>
    </source>
</evidence>
<keyword evidence="10" id="KW-1185">Reference proteome</keyword>
<dbReference type="PROSITE" id="PS00163">
    <property type="entry name" value="FUMARATE_LYASES"/>
    <property type="match status" value="1"/>
</dbReference>
<evidence type="ECO:0000259" key="8">
    <source>
        <dbReference type="Pfam" id="PF10415"/>
    </source>
</evidence>
<gene>
    <name evidence="9" type="ORF">D779_2169</name>
</gene>
<dbReference type="PATRIC" id="fig|1249627.3.peg.2487"/>
<feature type="domain" description="Fumarate lyase N-terminal" evidence="7">
    <location>
        <begin position="15"/>
        <end position="334"/>
    </location>
</feature>
<evidence type="ECO:0000259" key="7">
    <source>
        <dbReference type="Pfam" id="PF00206"/>
    </source>
</evidence>
<dbReference type="EC" id="4.2.1.2" evidence="2"/>
<dbReference type="SUPFAM" id="SSF48557">
    <property type="entry name" value="L-aspartase-like"/>
    <property type="match status" value="1"/>
</dbReference>